<feature type="binding site" evidence="7 9">
    <location>
        <begin position="100"/>
        <end position="101"/>
    </location>
    <ligand>
        <name>substrate</name>
    </ligand>
</feature>
<protein>
    <recommendedName>
        <fullName evidence="5 7">3-dehydroquinate dehydratase</fullName>
        <shortName evidence="7">3-dehydroquinase</shortName>
        <ecNumber evidence="5 7">4.2.1.10</ecNumber>
    </recommendedName>
    <alternativeName>
        <fullName evidence="7">Type II DHQase</fullName>
    </alternativeName>
</protein>
<dbReference type="NCBIfam" id="NF003807">
    <property type="entry name" value="PRK05395.1-4"/>
    <property type="match status" value="1"/>
</dbReference>
<feature type="active site" description="Proton donor" evidence="7 8">
    <location>
        <position position="99"/>
    </location>
</feature>
<dbReference type="OrthoDB" id="9790793at2"/>
<dbReference type="Proteomes" id="UP000295188">
    <property type="component" value="Unassembled WGS sequence"/>
</dbReference>
<keyword evidence="12" id="KW-1185">Reference proteome</keyword>
<organism evidence="11 12">
    <name type="scientific">Pectinatus cerevisiiphilus</name>
    <dbReference type="NCBI Taxonomy" id="86956"/>
    <lineage>
        <taxon>Bacteria</taxon>
        <taxon>Bacillati</taxon>
        <taxon>Bacillota</taxon>
        <taxon>Negativicutes</taxon>
        <taxon>Selenomonadales</taxon>
        <taxon>Selenomonadaceae</taxon>
        <taxon>Pectinatus</taxon>
    </lineage>
</organism>
<proteinExistence type="inferred from homology"/>
<dbReference type="InterPro" id="IPR018509">
    <property type="entry name" value="DHquinase_II_CS"/>
</dbReference>
<evidence type="ECO:0000256" key="7">
    <source>
        <dbReference type="HAMAP-Rule" id="MF_00169"/>
    </source>
</evidence>
<dbReference type="EC" id="4.2.1.10" evidence="5 7"/>
<feature type="active site" description="Proton acceptor" evidence="7 8">
    <location>
        <position position="23"/>
    </location>
</feature>
<evidence type="ECO:0000256" key="1">
    <source>
        <dbReference type="ARBA" id="ARBA00001864"/>
    </source>
</evidence>
<dbReference type="Pfam" id="PF01220">
    <property type="entry name" value="DHquinase_II"/>
    <property type="match status" value="1"/>
</dbReference>
<accession>A0A4R3KAL6</accession>
<evidence type="ECO:0000256" key="6">
    <source>
        <dbReference type="ARBA" id="ARBA00023239"/>
    </source>
</evidence>
<dbReference type="NCBIfam" id="TIGR01088">
    <property type="entry name" value="aroQ"/>
    <property type="match status" value="1"/>
</dbReference>
<dbReference type="PANTHER" id="PTHR21272:SF3">
    <property type="entry name" value="CATABOLIC 3-DEHYDROQUINASE"/>
    <property type="match status" value="1"/>
</dbReference>
<dbReference type="NCBIfam" id="NF003806">
    <property type="entry name" value="PRK05395.1-3"/>
    <property type="match status" value="1"/>
</dbReference>
<dbReference type="GO" id="GO:0019631">
    <property type="term" value="P:quinate catabolic process"/>
    <property type="evidence" value="ECO:0007669"/>
    <property type="project" value="TreeGrafter"/>
</dbReference>
<comment type="catalytic activity">
    <reaction evidence="1 7">
        <text>3-dehydroquinate = 3-dehydroshikimate + H2O</text>
        <dbReference type="Rhea" id="RHEA:21096"/>
        <dbReference type="ChEBI" id="CHEBI:15377"/>
        <dbReference type="ChEBI" id="CHEBI:16630"/>
        <dbReference type="ChEBI" id="CHEBI:32364"/>
        <dbReference type="EC" id="4.2.1.10"/>
    </reaction>
</comment>
<gene>
    <name evidence="7" type="primary">aroQ</name>
    <name evidence="11" type="ORF">EDC37_106107</name>
</gene>
<dbReference type="InterPro" id="IPR001874">
    <property type="entry name" value="DHquinase_II"/>
</dbReference>
<evidence type="ECO:0000256" key="10">
    <source>
        <dbReference type="PIRSR" id="PIRSR001399-3"/>
    </source>
</evidence>
<evidence type="ECO:0000256" key="9">
    <source>
        <dbReference type="PIRSR" id="PIRSR001399-2"/>
    </source>
</evidence>
<evidence type="ECO:0000256" key="5">
    <source>
        <dbReference type="ARBA" id="ARBA00012060"/>
    </source>
</evidence>
<sequence>MKKILVLHGPNLNLLGTREPEIYGSMTLDDINCLLQKDADEAGIDISFKQSNYEGDLIEAIQQSSAYAYIILNAGAFTHYSIALRDAIASVQTPVIEVHLSNIHKREEFRNNSVIAPVVVGQICGLGAGSYTAALHYIITTLKGAESNGK</sequence>
<evidence type="ECO:0000313" key="12">
    <source>
        <dbReference type="Proteomes" id="UP000295188"/>
    </source>
</evidence>
<dbReference type="CDD" id="cd00466">
    <property type="entry name" value="DHQase_II"/>
    <property type="match status" value="1"/>
</dbReference>
<comment type="subunit">
    <text evidence="4 7">Homododecamer.</text>
</comment>
<feature type="binding site" evidence="7 9">
    <location>
        <position position="86"/>
    </location>
    <ligand>
        <name>substrate</name>
    </ligand>
</feature>
<dbReference type="PIRSF" id="PIRSF001399">
    <property type="entry name" value="DHquinase_II"/>
    <property type="match status" value="1"/>
</dbReference>
<evidence type="ECO:0000256" key="2">
    <source>
        <dbReference type="ARBA" id="ARBA00004902"/>
    </source>
</evidence>
<evidence type="ECO:0000313" key="11">
    <source>
        <dbReference type="EMBL" id="TCS79691.1"/>
    </source>
</evidence>
<dbReference type="InterPro" id="IPR036441">
    <property type="entry name" value="DHquinase_II_sf"/>
</dbReference>
<comment type="caution">
    <text evidence="11">The sequence shown here is derived from an EMBL/GenBank/DDBJ whole genome shotgun (WGS) entry which is preliminary data.</text>
</comment>
<dbReference type="SUPFAM" id="SSF52304">
    <property type="entry name" value="Type II 3-dehydroquinate dehydratase"/>
    <property type="match status" value="1"/>
</dbReference>
<dbReference type="NCBIfam" id="NF003805">
    <property type="entry name" value="PRK05395.1-2"/>
    <property type="match status" value="1"/>
</dbReference>
<name>A0A4R3KAL6_9FIRM</name>
<evidence type="ECO:0000256" key="3">
    <source>
        <dbReference type="ARBA" id="ARBA00011037"/>
    </source>
</evidence>
<feature type="binding site" evidence="7 9">
    <location>
        <position position="73"/>
    </location>
    <ligand>
        <name>substrate</name>
    </ligand>
</feature>
<feature type="site" description="Transition state stabilizer" evidence="7 10">
    <location>
        <position position="18"/>
    </location>
</feature>
<keyword evidence="7" id="KW-0057">Aromatic amino acid biosynthesis</keyword>
<dbReference type="PROSITE" id="PS01029">
    <property type="entry name" value="DEHYDROQUINASE_II"/>
    <property type="match status" value="1"/>
</dbReference>
<dbReference type="AlphaFoldDB" id="A0A4R3KAL6"/>
<dbReference type="EMBL" id="SMAA01000006">
    <property type="protein sequence ID" value="TCS79691.1"/>
    <property type="molecule type" value="Genomic_DNA"/>
</dbReference>
<keyword evidence="6 7" id="KW-0456">Lyase</keyword>
<dbReference type="Gene3D" id="3.40.50.9100">
    <property type="entry name" value="Dehydroquinase, class II"/>
    <property type="match status" value="1"/>
</dbReference>
<reference evidence="11 12" key="1">
    <citation type="submission" date="2019-03" db="EMBL/GenBank/DDBJ databases">
        <title>Genomic Encyclopedia of Type Strains, Phase IV (KMG-IV): sequencing the most valuable type-strain genomes for metagenomic binning, comparative biology and taxonomic classification.</title>
        <authorList>
            <person name="Goeker M."/>
        </authorList>
    </citation>
    <scope>NUCLEOTIDE SEQUENCE [LARGE SCALE GENOMIC DNA]</scope>
    <source>
        <strain evidence="11 12">DSM 20467</strain>
    </source>
</reference>
<dbReference type="GO" id="GO:0008652">
    <property type="term" value="P:amino acid biosynthetic process"/>
    <property type="evidence" value="ECO:0007669"/>
    <property type="project" value="UniProtKB-KW"/>
</dbReference>
<feature type="binding site" evidence="7 9">
    <location>
        <position position="110"/>
    </location>
    <ligand>
        <name>substrate</name>
    </ligand>
</feature>
<dbReference type="PANTHER" id="PTHR21272">
    <property type="entry name" value="CATABOLIC 3-DEHYDROQUINASE"/>
    <property type="match status" value="1"/>
</dbReference>
<dbReference type="GO" id="GO:0003855">
    <property type="term" value="F:3-dehydroquinate dehydratase activity"/>
    <property type="evidence" value="ECO:0007669"/>
    <property type="project" value="UniProtKB-UniRule"/>
</dbReference>
<evidence type="ECO:0000256" key="8">
    <source>
        <dbReference type="PIRSR" id="PIRSR001399-1"/>
    </source>
</evidence>
<dbReference type="GO" id="GO:0009073">
    <property type="term" value="P:aromatic amino acid family biosynthetic process"/>
    <property type="evidence" value="ECO:0007669"/>
    <property type="project" value="UniProtKB-KW"/>
</dbReference>
<feature type="binding site" evidence="7 9">
    <location>
        <position position="79"/>
    </location>
    <ligand>
        <name>substrate</name>
    </ligand>
</feature>
<comment type="function">
    <text evidence="7">Catalyzes a trans-dehydration via an enolate intermediate.</text>
</comment>
<comment type="pathway">
    <text evidence="2 7">Metabolic intermediate biosynthesis; chorismate biosynthesis; chorismate from D-erythrose 4-phosphate and phosphoenolpyruvate: step 3/7.</text>
</comment>
<comment type="similarity">
    <text evidence="3 7">Belongs to the type-II 3-dehydroquinase family.</text>
</comment>
<dbReference type="RefSeq" id="WP_132548768.1">
    <property type="nucleotide sequence ID" value="NZ_SMAA01000006.1"/>
</dbReference>
<dbReference type="GO" id="GO:0009423">
    <property type="term" value="P:chorismate biosynthetic process"/>
    <property type="evidence" value="ECO:0007669"/>
    <property type="project" value="UniProtKB-UniRule"/>
</dbReference>
<dbReference type="UniPathway" id="UPA00053">
    <property type="reaction ID" value="UER00086"/>
</dbReference>
<evidence type="ECO:0000256" key="4">
    <source>
        <dbReference type="ARBA" id="ARBA00011193"/>
    </source>
</evidence>
<dbReference type="HAMAP" id="MF_00169">
    <property type="entry name" value="AroQ"/>
    <property type="match status" value="1"/>
</dbReference>
<keyword evidence="7" id="KW-0028">Amino-acid biosynthesis</keyword>